<comment type="caution">
    <text evidence="1">The sequence shown here is derived from an EMBL/GenBank/DDBJ whole genome shotgun (WGS) entry which is preliminary data.</text>
</comment>
<gene>
    <name evidence="1" type="ORF">H9943_01540</name>
</gene>
<organism evidence="1 2">
    <name type="scientific">Candidatus Ruthenibacterium avium</name>
    <dbReference type="NCBI Taxonomy" id="2838751"/>
    <lineage>
        <taxon>Bacteria</taxon>
        <taxon>Bacillati</taxon>
        <taxon>Bacillota</taxon>
        <taxon>Clostridia</taxon>
        <taxon>Eubacteriales</taxon>
        <taxon>Oscillospiraceae</taxon>
        <taxon>Ruthenibacterium</taxon>
    </lineage>
</organism>
<reference evidence="1" key="1">
    <citation type="journal article" date="2021" name="PeerJ">
        <title>Extensive microbial diversity within the chicken gut microbiome revealed by metagenomics and culture.</title>
        <authorList>
            <person name="Gilroy R."/>
            <person name="Ravi A."/>
            <person name="Getino M."/>
            <person name="Pursley I."/>
            <person name="Horton D.L."/>
            <person name="Alikhan N.F."/>
            <person name="Baker D."/>
            <person name="Gharbi K."/>
            <person name="Hall N."/>
            <person name="Watson M."/>
            <person name="Adriaenssens E.M."/>
            <person name="Foster-Nyarko E."/>
            <person name="Jarju S."/>
            <person name="Secka A."/>
            <person name="Antonio M."/>
            <person name="Oren A."/>
            <person name="Chaudhuri R.R."/>
            <person name="La Ragione R."/>
            <person name="Hildebrand F."/>
            <person name="Pallen M.J."/>
        </authorList>
    </citation>
    <scope>NUCLEOTIDE SEQUENCE</scope>
    <source>
        <strain evidence="1">ChiBcec8-14828</strain>
    </source>
</reference>
<sequence length="67" mass="8017">MKINFKIRGSPEELAEFFRKIREIKIVTVSDDGRENTVLRRSRETLRSVYEEKERSNHEKDSVYRGS</sequence>
<dbReference type="EMBL" id="DWYA01000014">
    <property type="protein sequence ID" value="HJB39061.1"/>
    <property type="molecule type" value="Genomic_DNA"/>
</dbReference>
<name>A0A9D2M1F9_9FIRM</name>
<protein>
    <submittedName>
        <fullName evidence="1">Uncharacterized protein</fullName>
    </submittedName>
</protein>
<accession>A0A9D2M1F9</accession>
<dbReference type="Proteomes" id="UP000824209">
    <property type="component" value="Unassembled WGS sequence"/>
</dbReference>
<evidence type="ECO:0000313" key="1">
    <source>
        <dbReference type="EMBL" id="HJB39061.1"/>
    </source>
</evidence>
<proteinExistence type="predicted"/>
<dbReference type="AlphaFoldDB" id="A0A9D2M1F9"/>
<evidence type="ECO:0000313" key="2">
    <source>
        <dbReference type="Proteomes" id="UP000824209"/>
    </source>
</evidence>
<reference evidence="1" key="2">
    <citation type="submission" date="2021-04" db="EMBL/GenBank/DDBJ databases">
        <authorList>
            <person name="Gilroy R."/>
        </authorList>
    </citation>
    <scope>NUCLEOTIDE SEQUENCE</scope>
    <source>
        <strain evidence="1">ChiBcec8-14828</strain>
    </source>
</reference>